<evidence type="ECO:0000313" key="14">
    <source>
        <dbReference type="EMBL" id="MQW32591.1"/>
    </source>
</evidence>
<evidence type="ECO:0000256" key="4">
    <source>
        <dbReference type="ARBA" id="ARBA00022448"/>
    </source>
</evidence>
<keyword evidence="10" id="KW-0406">Ion transport</keyword>
<dbReference type="RefSeq" id="WP_010969557.1">
    <property type="nucleotide sequence ID" value="NZ_BJNJ01000021.1"/>
</dbReference>
<dbReference type="EMBL" id="WISR01000072">
    <property type="protein sequence ID" value="MQW32591.1"/>
    <property type="molecule type" value="Genomic_DNA"/>
</dbReference>
<evidence type="ECO:0000256" key="1">
    <source>
        <dbReference type="ARBA" id="ARBA00004418"/>
    </source>
</evidence>
<dbReference type="InterPro" id="IPR006127">
    <property type="entry name" value="ZnuA-like"/>
</dbReference>
<reference evidence="14 15" key="1">
    <citation type="journal article" date="2013" name="Genome Biol.">
        <title>Comparative genomics of the core and accessory genomes of 48 Sinorhizobium strains comprising five genospecies.</title>
        <authorList>
            <person name="Sugawara M."/>
            <person name="Epstein B."/>
            <person name="Badgley B.D."/>
            <person name="Unno T."/>
            <person name="Xu L."/>
            <person name="Reese J."/>
            <person name="Gyaneshwar P."/>
            <person name="Denny R."/>
            <person name="Mudge J."/>
            <person name="Bharti A.K."/>
            <person name="Farmer A.D."/>
            <person name="May G.D."/>
            <person name="Woodward J.E."/>
            <person name="Medigue C."/>
            <person name="Vallenet D."/>
            <person name="Lajus A."/>
            <person name="Rouy Z."/>
            <person name="Martinez-Vaz B."/>
            <person name="Tiffin P."/>
            <person name="Young N.D."/>
            <person name="Sadowsky M.J."/>
        </authorList>
    </citation>
    <scope>NUCLEOTIDE SEQUENCE [LARGE SCALE GENOMIC DNA]</scope>
    <source>
        <strain evidence="14 15">N6B1</strain>
    </source>
</reference>
<dbReference type="NCBIfam" id="NF007091">
    <property type="entry name" value="PRK09545.1"/>
    <property type="match status" value="1"/>
</dbReference>
<gene>
    <name evidence="14" type="primary">znuA</name>
    <name evidence="14" type="ORF">GHK53_07125</name>
</gene>
<dbReference type="PANTHER" id="PTHR42953:SF3">
    <property type="entry name" value="HIGH-AFFINITY ZINC UPTAKE SYSTEM PROTEIN ZNUA"/>
    <property type="match status" value="1"/>
</dbReference>
<feature type="chain" id="PRO_5043914487" description="High-affinity zinc uptake system protein ZnuA" evidence="13">
    <location>
        <begin position="22"/>
        <end position="340"/>
    </location>
</feature>
<evidence type="ECO:0000256" key="11">
    <source>
        <dbReference type="ARBA" id="ARBA00023157"/>
    </source>
</evidence>
<keyword evidence="8" id="KW-0862">Zinc</keyword>
<keyword evidence="4" id="KW-0813">Transport</keyword>
<comment type="caution">
    <text evidence="14">The sequence shown here is derived from an EMBL/GenBank/DDBJ whole genome shotgun (WGS) entry which is preliminary data.</text>
</comment>
<dbReference type="SUPFAM" id="SSF53807">
    <property type="entry name" value="Helical backbone' metal receptor"/>
    <property type="match status" value="1"/>
</dbReference>
<dbReference type="InterPro" id="IPR050492">
    <property type="entry name" value="Bact_metal-bind_prot9"/>
</dbReference>
<protein>
    <recommendedName>
        <fullName evidence="3">High-affinity zinc uptake system protein ZnuA</fullName>
    </recommendedName>
</protein>
<feature type="region of interest" description="Disordered" evidence="12">
    <location>
        <begin position="119"/>
        <end position="164"/>
    </location>
</feature>
<evidence type="ECO:0000256" key="12">
    <source>
        <dbReference type="SAM" id="MobiDB-lite"/>
    </source>
</evidence>
<feature type="signal peptide" evidence="13">
    <location>
        <begin position="1"/>
        <end position="21"/>
    </location>
</feature>
<evidence type="ECO:0000256" key="9">
    <source>
        <dbReference type="ARBA" id="ARBA00022906"/>
    </source>
</evidence>
<dbReference type="Pfam" id="PF01297">
    <property type="entry name" value="ZnuA"/>
    <property type="match status" value="1"/>
</dbReference>
<comment type="subcellular location">
    <subcellularLocation>
        <location evidence="1">Periplasm</location>
    </subcellularLocation>
</comment>
<accession>A0AAW9THR8</accession>
<evidence type="ECO:0000256" key="7">
    <source>
        <dbReference type="ARBA" id="ARBA00022764"/>
    </source>
</evidence>
<name>A0AAW9THR8_RHIML</name>
<dbReference type="AlphaFoldDB" id="A0AAW9THR8"/>
<sequence length="340" mass="35947">MKSTTALLFASTLLLASPAFAAAPNVVVSIKPVHSLVASIMQGIGEPSLIVEGGASPHTYTMKPSNAAALQAAKVVFWVGPGLEAFLDKPLDTLGTGAQVVELGEAPGLAKLKFREGGAFEGHDHGEEGHGEEAGHEGHEDHGDAHAGEAEGAEHADKHDDHDHAEGEFDMHMWLDPMNAKAMATEIEKTLAAADPANAAAYKANLEKFNARIDALDKSLAETVAAVKDKPFVVFHDAYQYFENRYQVRVAGSITVSPEVLPGAERLSEIRAKIKELGATCVFAEPQFEPKLVSVVIEGTPAKSGTLDPEAGTLEAGPDLYFQMMENIGASLKECLSSAS</sequence>
<dbReference type="Gene3D" id="3.40.50.1980">
    <property type="entry name" value="Nitrogenase molybdenum iron protein domain"/>
    <property type="match status" value="2"/>
</dbReference>
<evidence type="ECO:0000256" key="10">
    <source>
        <dbReference type="ARBA" id="ARBA00023065"/>
    </source>
</evidence>
<dbReference type="Proteomes" id="UP000429484">
    <property type="component" value="Unassembled WGS sequence"/>
</dbReference>
<keyword evidence="5" id="KW-0479">Metal-binding</keyword>
<keyword evidence="7" id="KW-0574">Periplasm</keyword>
<dbReference type="InterPro" id="IPR035520">
    <property type="entry name" value="ZnuA"/>
</dbReference>
<evidence type="ECO:0000256" key="5">
    <source>
        <dbReference type="ARBA" id="ARBA00022723"/>
    </source>
</evidence>
<dbReference type="GO" id="GO:0046872">
    <property type="term" value="F:metal ion binding"/>
    <property type="evidence" value="ECO:0007669"/>
    <property type="project" value="UniProtKB-KW"/>
</dbReference>
<dbReference type="CDD" id="cd01019">
    <property type="entry name" value="ZnuA"/>
    <property type="match status" value="1"/>
</dbReference>
<proteinExistence type="inferred from homology"/>
<keyword evidence="11" id="KW-1015">Disulfide bond</keyword>
<evidence type="ECO:0000256" key="3">
    <source>
        <dbReference type="ARBA" id="ARBA00015915"/>
    </source>
</evidence>
<dbReference type="KEGG" id="smer:DU99_10410"/>
<keyword evidence="6 13" id="KW-0732">Signal</keyword>
<dbReference type="GO" id="GO:0006829">
    <property type="term" value="P:zinc ion transport"/>
    <property type="evidence" value="ECO:0007669"/>
    <property type="project" value="UniProtKB-KW"/>
</dbReference>
<evidence type="ECO:0000256" key="13">
    <source>
        <dbReference type="SAM" id="SignalP"/>
    </source>
</evidence>
<dbReference type="GO" id="GO:0042597">
    <property type="term" value="C:periplasmic space"/>
    <property type="evidence" value="ECO:0007669"/>
    <property type="project" value="UniProtKB-SubCell"/>
</dbReference>
<evidence type="ECO:0000256" key="8">
    <source>
        <dbReference type="ARBA" id="ARBA00022833"/>
    </source>
</evidence>
<evidence type="ECO:0000313" key="15">
    <source>
        <dbReference type="Proteomes" id="UP000429484"/>
    </source>
</evidence>
<keyword evidence="9" id="KW-0864">Zinc transport</keyword>
<dbReference type="PANTHER" id="PTHR42953">
    <property type="entry name" value="HIGH-AFFINITY ZINC UPTAKE SYSTEM PROTEIN ZNUA-RELATED"/>
    <property type="match status" value="1"/>
</dbReference>
<evidence type="ECO:0000256" key="2">
    <source>
        <dbReference type="ARBA" id="ARBA00011028"/>
    </source>
</evidence>
<comment type="similarity">
    <text evidence="2">Belongs to the bacterial solute-binding protein 9 family.</text>
</comment>
<organism evidence="14 15">
    <name type="scientific">Rhizobium meliloti</name>
    <name type="common">Ensifer meliloti</name>
    <name type="synonym">Sinorhizobium meliloti</name>
    <dbReference type="NCBI Taxonomy" id="382"/>
    <lineage>
        <taxon>Bacteria</taxon>
        <taxon>Pseudomonadati</taxon>
        <taxon>Pseudomonadota</taxon>
        <taxon>Alphaproteobacteria</taxon>
        <taxon>Hyphomicrobiales</taxon>
        <taxon>Rhizobiaceae</taxon>
        <taxon>Sinorhizobium/Ensifer group</taxon>
        <taxon>Sinorhizobium</taxon>
    </lineage>
</organism>
<evidence type="ECO:0000256" key="6">
    <source>
        <dbReference type="ARBA" id="ARBA00022729"/>
    </source>
</evidence>